<accession>A0ABV2GQC5</accession>
<dbReference type="Pfam" id="PF13522">
    <property type="entry name" value="GATase_6"/>
    <property type="match status" value="1"/>
</dbReference>
<keyword evidence="6" id="KW-0315">Glutamine amidotransferase</keyword>
<evidence type="ECO:0000256" key="2">
    <source>
        <dbReference type="ARBA" id="ARBA00005752"/>
    </source>
</evidence>
<dbReference type="PANTHER" id="PTHR43284">
    <property type="entry name" value="ASPARAGINE SYNTHETASE (GLUTAMINE-HYDROLYZING)"/>
    <property type="match status" value="1"/>
</dbReference>
<name>A0ABV2GQC5_9HYPH</name>
<dbReference type="SUPFAM" id="SSF56235">
    <property type="entry name" value="N-terminal nucleophile aminohydrolases (Ntn hydrolases)"/>
    <property type="match status" value="1"/>
</dbReference>
<comment type="caution">
    <text evidence="9">The sequence shown here is derived from an EMBL/GenBank/DDBJ whole genome shotgun (WGS) entry which is preliminary data.</text>
</comment>
<evidence type="ECO:0000256" key="3">
    <source>
        <dbReference type="ARBA" id="ARBA00012737"/>
    </source>
</evidence>
<dbReference type="InterPro" id="IPR033738">
    <property type="entry name" value="AsnB_N"/>
</dbReference>
<keyword evidence="9" id="KW-0436">Ligase</keyword>
<proteinExistence type="inferred from homology"/>
<dbReference type="EC" id="6.3.5.4" evidence="3"/>
<protein>
    <recommendedName>
        <fullName evidence="3">asparagine synthase (glutamine-hydrolyzing)</fullName>
        <ecNumber evidence="3">6.3.5.4</ecNumber>
    </recommendedName>
</protein>
<keyword evidence="10" id="KW-1185">Reference proteome</keyword>
<dbReference type="GO" id="GO:0004066">
    <property type="term" value="F:asparagine synthase (glutamine-hydrolyzing) activity"/>
    <property type="evidence" value="ECO:0007669"/>
    <property type="project" value="UniProtKB-EC"/>
</dbReference>
<dbReference type="Gene3D" id="3.60.20.10">
    <property type="entry name" value="Glutamine Phosphoribosylpyrophosphate, subunit 1, domain 1"/>
    <property type="match status" value="1"/>
</dbReference>
<comment type="pathway">
    <text evidence="1">Amino-acid biosynthesis; L-asparagine biosynthesis; L-asparagine from L-aspartate (L-Gln route): step 1/1.</text>
</comment>
<dbReference type="Gene3D" id="3.40.50.620">
    <property type="entry name" value="HUPs"/>
    <property type="match status" value="1"/>
</dbReference>
<dbReference type="NCBIfam" id="TIGR01536">
    <property type="entry name" value="asn_synth_AEB"/>
    <property type="match status" value="1"/>
</dbReference>
<dbReference type="SUPFAM" id="SSF52402">
    <property type="entry name" value="Adenine nucleotide alpha hydrolases-like"/>
    <property type="match status" value="1"/>
</dbReference>
<evidence type="ECO:0000256" key="7">
    <source>
        <dbReference type="ARBA" id="ARBA00048741"/>
    </source>
</evidence>
<dbReference type="PANTHER" id="PTHR43284:SF1">
    <property type="entry name" value="ASPARAGINE SYNTHETASE"/>
    <property type="match status" value="1"/>
</dbReference>
<keyword evidence="5" id="KW-0067">ATP-binding</keyword>
<dbReference type="PIRSF" id="PIRSF001589">
    <property type="entry name" value="Asn_synthetase_glu-h"/>
    <property type="match status" value="1"/>
</dbReference>
<dbReference type="CDD" id="cd01991">
    <property type="entry name" value="Asn_synthase_B_C"/>
    <property type="match status" value="1"/>
</dbReference>
<feature type="domain" description="Glutamine amidotransferase type-2" evidence="8">
    <location>
        <begin position="2"/>
        <end position="218"/>
    </location>
</feature>
<evidence type="ECO:0000259" key="8">
    <source>
        <dbReference type="PROSITE" id="PS51278"/>
    </source>
</evidence>
<comment type="similarity">
    <text evidence="2">Belongs to the asparagine synthetase family.</text>
</comment>
<evidence type="ECO:0000256" key="6">
    <source>
        <dbReference type="ARBA" id="ARBA00022962"/>
    </source>
</evidence>
<dbReference type="Proteomes" id="UP001549204">
    <property type="component" value="Unassembled WGS sequence"/>
</dbReference>
<dbReference type="InterPro" id="IPR014729">
    <property type="entry name" value="Rossmann-like_a/b/a_fold"/>
</dbReference>
<evidence type="ECO:0000313" key="9">
    <source>
        <dbReference type="EMBL" id="MET3580497.1"/>
    </source>
</evidence>
<dbReference type="CDD" id="cd00712">
    <property type="entry name" value="AsnB"/>
    <property type="match status" value="1"/>
</dbReference>
<dbReference type="InterPro" id="IPR006426">
    <property type="entry name" value="Asn_synth_AEB"/>
</dbReference>
<reference evidence="9 10" key="1">
    <citation type="submission" date="2024-06" db="EMBL/GenBank/DDBJ databases">
        <title>Genomic Encyclopedia of Type Strains, Phase IV (KMG-IV): sequencing the most valuable type-strain genomes for metagenomic binning, comparative biology and taxonomic classification.</title>
        <authorList>
            <person name="Goeker M."/>
        </authorList>
    </citation>
    <scope>NUCLEOTIDE SEQUENCE [LARGE SCALE GENOMIC DNA]</scope>
    <source>
        <strain evidence="9 10">DSM 100022</strain>
    </source>
</reference>
<sequence length="666" mass="73985">MCGIAGILLAADSADTKPLRAIEQMTAVLHHRGPDGQGFWTNREAGVAFGHRRLAIVDLSEAGRQPMLSESGRYVITFNGEIYNFRDLRRELESTGHRFRGASDTEVMLCAIENWGLDKALTRCAGMFAFGLWDLKTRTLHLARDRMGKKPLYIASTRDALVFASELKAINCFPGFYQELNLDAAAAMLSKGWVPDNSCIWRGAFKLPPGSVLSVTAADFAEARSAESLSHRIRYWWSLAETVAKGRAEPIVGTDEELTDELDVLLRLAVRERMIADVPLGAFLSGGIDSSAVVALMQAQSEKPVRTFTIAFGEDGFDEAPHAAEVARHLGTDHTELHLSAAAAREVIPELPQIWDEPFADESQIPTLLVARLARQHVTVALSGDGGDECFAGYARHFMAARLKRQHALPSPLRQALAAGVGLMAHAARHDLVGKLPLSAGARHALRGDRLNRLAQLLAAADEDELYRKLTGSSNENLTLHQPPSSIRAEHRPDGLLSRLLYDDMAGYLPGDILVKLDRASMANSLEGRCPLLDHRVVEFAWRLPTHTKVRNGRGKWILRRLLHRYVPQRLMDRPKQGFDVPIAVWLRGPLRIWANDLVADMRLSGDGIFDFAKVDACWRDHVDGRHDHSRELWSAFMFQAWRNEARRRPSMPATELSRASELTGV</sequence>
<dbReference type="InterPro" id="IPR029055">
    <property type="entry name" value="Ntn_hydrolases_N"/>
</dbReference>
<dbReference type="InterPro" id="IPR017932">
    <property type="entry name" value="GATase_2_dom"/>
</dbReference>
<dbReference type="Pfam" id="PF00733">
    <property type="entry name" value="Asn_synthase"/>
    <property type="match status" value="1"/>
</dbReference>
<organism evidence="9 10">
    <name type="scientific">Mesorhizobium robiniae</name>
    <dbReference type="NCBI Taxonomy" id="559315"/>
    <lineage>
        <taxon>Bacteria</taxon>
        <taxon>Pseudomonadati</taxon>
        <taxon>Pseudomonadota</taxon>
        <taxon>Alphaproteobacteria</taxon>
        <taxon>Hyphomicrobiales</taxon>
        <taxon>Phyllobacteriaceae</taxon>
        <taxon>Mesorhizobium</taxon>
    </lineage>
</organism>
<dbReference type="EMBL" id="JBEPMC010000006">
    <property type="protein sequence ID" value="MET3580497.1"/>
    <property type="molecule type" value="Genomic_DNA"/>
</dbReference>
<evidence type="ECO:0000256" key="5">
    <source>
        <dbReference type="ARBA" id="ARBA00022840"/>
    </source>
</evidence>
<dbReference type="RefSeq" id="WP_354492233.1">
    <property type="nucleotide sequence ID" value="NZ_JBEPMC010000006.1"/>
</dbReference>
<evidence type="ECO:0000313" key="10">
    <source>
        <dbReference type="Proteomes" id="UP001549204"/>
    </source>
</evidence>
<dbReference type="InterPro" id="IPR051786">
    <property type="entry name" value="ASN_synthetase/amidase"/>
</dbReference>
<comment type="catalytic activity">
    <reaction evidence="7">
        <text>L-aspartate + L-glutamine + ATP + H2O = L-asparagine + L-glutamate + AMP + diphosphate + H(+)</text>
        <dbReference type="Rhea" id="RHEA:12228"/>
        <dbReference type="ChEBI" id="CHEBI:15377"/>
        <dbReference type="ChEBI" id="CHEBI:15378"/>
        <dbReference type="ChEBI" id="CHEBI:29985"/>
        <dbReference type="ChEBI" id="CHEBI:29991"/>
        <dbReference type="ChEBI" id="CHEBI:30616"/>
        <dbReference type="ChEBI" id="CHEBI:33019"/>
        <dbReference type="ChEBI" id="CHEBI:58048"/>
        <dbReference type="ChEBI" id="CHEBI:58359"/>
        <dbReference type="ChEBI" id="CHEBI:456215"/>
        <dbReference type="EC" id="6.3.5.4"/>
    </reaction>
</comment>
<dbReference type="InterPro" id="IPR001962">
    <property type="entry name" value="Asn_synthase"/>
</dbReference>
<evidence type="ECO:0000256" key="1">
    <source>
        <dbReference type="ARBA" id="ARBA00005187"/>
    </source>
</evidence>
<keyword evidence="4" id="KW-0547">Nucleotide-binding</keyword>
<evidence type="ECO:0000256" key="4">
    <source>
        <dbReference type="ARBA" id="ARBA00022741"/>
    </source>
</evidence>
<dbReference type="PROSITE" id="PS51278">
    <property type="entry name" value="GATASE_TYPE_2"/>
    <property type="match status" value="1"/>
</dbReference>
<gene>
    <name evidence="9" type="ORF">ABID19_003536</name>
</gene>